<protein>
    <submittedName>
        <fullName evidence="7">Glycerate dehydrogenase</fullName>
    </submittedName>
</protein>
<reference evidence="8" key="1">
    <citation type="submission" date="2016-10" db="EMBL/GenBank/DDBJ databases">
        <authorList>
            <person name="Varghese N."/>
            <person name="Submissions S."/>
        </authorList>
    </citation>
    <scope>NUCLEOTIDE SEQUENCE [LARGE SCALE GENOMIC DNA]</scope>
    <source>
        <strain evidence="8">Jip14</strain>
    </source>
</reference>
<dbReference type="InterPro" id="IPR050418">
    <property type="entry name" value="D-iso_2-hydroxyacid_DH_PdxB"/>
</dbReference>
<evidence type="ECO:0000259" key="5">
    <source>
        <dbReference type="Pfam" id="PF00389"/>
    </source>
</evidence>
<keyword evidence="3" id="KW-0520">NAD</keyword>
<dbReference type="InterPro" id="IPR006139">
    <property type="entry name" value="D-isomer_2_OHA_DH_cat_dom"/>
</dbReference>
<sequence>MNMRNTMKLVFLDTKTVGDVPNMELLAQFGTLSLYPTTTREQAWERIKDADIVITNKVVLDDGLIGRAARLKLICVAATGTNNIDRAAAEARGIPVKNVADYSSNSVAQGTFALLLHLLNRIPYYDGYVKSGAYAENDIFTHLGKPFWELGGKRFGIIGLGHIGRQVARIAGAFGAEVVYYSTSGRNNDQVYPQLVLEDLLHTSDVVSIHAPLNAHTENLINYGRLCLMKKNAILLNVGRGGIVNEEDLARALDEERIGGAGIDVFQQEPISPGHPFLHMANRERLVLTPHSIWASIEARTLLIARVAKNIGEFLYDQK</sequence>
<dbReference type="GO" id="GO:0051287">
    <property type="term" value="F:NAD binding"/>
    <property type="evidence" value="ECO:0007669"/>
    <property type="project" value="InterPro"/>
</dbReference>
<evidence type="ECO:0000259" key="6">
    <source>
        <dbReference type="Pfam" id="PF02826"/>
    </source>
</evidence>
<evidence type="ECO:0000256" key="2">
    <source>
        <dbReference type="ARBA" id="ARBA00023002"/>
    </source>
</evidence>
<dbReference type="PROSITE" id="PS00670">
    <property type="entry name" value="D_2_HYDROXYACID_DH_2"/>
    <property type="match status" value="1"/>
</dbReference>
<dbReference type="STRING" id="332977.SAMN05421740_1118"/>
<dbReference type="PANTHER" id="PTHR43761">
    <property type="entry name" value="D-ISOMER SPECIFIC 2-HYDROXYACID DEHYDROGENASE FAMILY PROTEIN (AFU_ORTHOLOGUE AFUA_1G13630)"/>
    <property type="match status" value="1"/>
</dbReference>
<organism evidence="7 8">
    <name type="scientific">Parapedobacter koreensis</name>
    <dbReference type="NCBI Taxonomy" id="332977"/>
    <lineage>
        <taxon>Bacteria</taxon>
        <taxon>Pseudomonadati</taxon>
        <taxon>Bacteroidota</taxon>
        <taxon>Sphingobacteriia</taxon>
        <taxon>Sphingobacteriales</taxon>
        <taxon>Sphingobacteriaceae</taxon>
        <taxon>Parapedobacter</taxon>
    </lineage>
</organism>
<evidence type="ECO:0000313" key="8">
    <source>
        <dbReference type="Proteomes" id="UP000198916"/>
    </source>
</evidence>
<accession>A0A1H7TE63</accession>
<dbReference type="RefSeq" id="WP_218145484.1">
    <property type="nucleotide sequence ID" value="NZ_FNZR01000011.1"/>
</dbReference>
<comment type="similarity">
    <text evidence="1 4">Belongs to the D-isomer specific 2-hydroxyacid dehydrogenase family.</text>
</comment>
<dbReference type="Pfam" id="PF02826">
    <property type="entry name" value="2-Hacid_dh_C"/>
    <property type="match status" value="1"/>
</dbReference>
<keyword evidence="8" id="KW-1185">Reference proteome</keyword>
<dbReference type="GO" id="GO:0016616">
    <property type="term" value="F:oxidoreductase activity, acting on the CH-OH group of donors, NAD or NADP as acceptor"/>
    <property type="evidence" value="ECO:0007669"/>
    <property type="project" value="InterPro"/>
</dbReference>
<evidence type="ECO:0000256" key="1">
    <source>
        <dbReference type="ARBA" id="ARBA00005854"/>
    </source>
</evidence>
<dbReference type="InterPro" id="IPR006140">
    <property type="entry name" value="D-isomer_DH_NAD-bd"/>
</dbReference>
<dbReference type="PROSITE" id="PS00671">
    <property type="entry name" value="D_2_HYDROXYACID_DH_3"/>
    <property type="match status" value="1"/>
</dbReference>
<dbReference type="Proteomes" id="UP000198916">
    <property type="component" value="Unassembled WGS sequence"/>
</dbReference>
<evidence type="ECO:0000256" key="3">
    <source>
        <dbReference type="ARBA" id="ARBA00023027"/>
    </source>
</evidence>
<feature type="domain" description="D-isomer specific 2-hydroxyacid dehydrogenase catalytic" evidence="5">
    <location>
        <begin position="22"/>
        <end position="315"/>
    </location>
</feature>
<dbReference type="InterPro" id="IPR029753">
    <property type="entry name" value="D-isomer_DH_CS"/>
</dbReference>
<dbReference type="AlphaFoldDB" id="A0A1H7TE63"/>
<gene>
    <name evidence="7" type="ORF">SAMN05421740_1118</name>
</gene>
<dbReference type="SUPFAM" id="SSF52283">
    <property type="entry name" value="Formate/glycerate dehydrogenase catalytic domain-like"/>
    <property type="match status" value="1"/>
</dbReference>
<dbReference type="EMBL" id="FNZR01000011">
    <property type="protein sequence ID" value="SEL83023.1"/>
    <property type="molecule type" value="Genomic_DNA"/>
</dbReference>
<proteinExistence type="inferred from homology"/>
<dbReference type="PANTHER" id="PTHR43761:SF1">
    <property type="entry name" value="D-ISOMER SPECIFIC 2-HYDROXYACID DEHYDROGENASE CATALYTIC DOMAIN-CONTAINING PROTEIN-RELATED"/>
    <property type="match status" value="1"/>
</dbReference>
<keyword evidence="2 4" id="KW-0560">Oxidoreductase</keyword>
<dbReference type="Gene3D" id="3.40.50.720">
    <property type="entry name" value="NAD(P)-binding Rossmann-like Domain"/>
    <property type="match status" value="2"/>
</dbReference>
<evidence type="ECO:0000313" key="7">
    <source>
        <dbReference type="EMBL" id="SEL83023.1"/>
    </source>
</evidence>
<dbReference type="SUPFAM" id="SSF51735">
    <property type="entry name" value="NAD(P)-binding Rossmann-fold domains"/>
    <property type="match status" value="1"/>
</dbReference>
<dbReference type="NCBIfam" id="NF006263">
    <property type="entry name" value="PRK08410.1"/>
    <property type="match status" value="1"/>
</dbReference>
<feature type="domain" description="D-isomer specific 2-hydroxyacid dehydrogenase NAD-binding" evidence="6">
    <location>
        <begin position="112"/>
        <end position="291"/>
    </location>
</feature>
<evidence type="ECO:0000256" key="4">
    <source>
        <dbReference type="RuleBase" id="RU003719"/>
    </source>
</evidence>
<dbReference type="InterPro" id="IPR036291">
    <property type="entry name" value="NAD(P)-bd_dom_sf"/>
</dbReference>
<name>A0A1H7TE63_9SPHI</name>
<dbReference type="Pfam" id="PF00389">
    <property type="entry name" value="2-Hacid_dh"/>
    <property type="match status" value="1"/>
</dbReference>